<name>V2WGI1_MONRO</name>
<dbReference type="KEGG" id="mrr:Moror_15537"/>
<dbReference type="Proteomes" id="UP000017559">
    <property type="component" value="Unassembled WGS sequence"/>
</dbReference>
<keyword evidence="2" id="KW-1185">Reference proteome</keyword>
<evidence type="ECO:0000313" key="1">
    <source>
        <dbReference type="EMBL" id="ESK80682.1"/>
    </source>
</evidence>
<accession>V2WGI1</accession>
<dbReference type="HOGENOM" id="CLU_2850223_0_0_1"/>
<protein>
    <submittedName>
        <fullName evidence="1">Uncharacterized protein</fullName>
    </submittedName>
</protein>
<proteinExistence type="predicted"/>
<comment type="caution">
    <text evidence="1">The sequence shown here is derived from an EMBL/GenBank/DDBJ whole genome shotgun (WGS) entry which is preliminary data.</text>
</comment>
<reference evidence="1 2" key="1">
    <citation type="journal article" date="2014" name="BMC Genomics">
        <title>Genome and secretome analysis of the hemibiotrophic fungal pathogen, Moniliophthora roreri, which causes frosty pod rot disease of cacao: mechanisms of the biotrophic and necrotrophic phases.</title>
        <authorList>
            <person name="Meinhardt L.W."/>
            <person name="Costa G.G.L."/>
            <person name="Thomazella D.P.T."/>
            <person name="Teixeira P.J.P.L."/>
            <person name="Carazzolle M.F."/>
            <person name="Schuster S.C."/>
            <person name="Carlson J.E."/>
            <person name="Guiltinan M.J."/>
            <person name="Mieczkowski P."/>
            <person name="Farmer A."/>
            <person name="Ramaraj T."/>
            <person name="Crozier J."/>
            <person name="Davis R.E."/>
            <person name="Shao J."/>
            <person name="Melnick R.L."/>
            <person name="Pereira G.A.G."/>
            <person name="Bailey B.A."/>
        </authorList>
    </citation>
    <scope>NUCLEOTIDE SEQUENCE [LARGE SCALE GENOMIC DNA]</scope>
    <source>
        <strain evidence="1 2">MCA 2997</strain>
    </source>
</reference>
<gene>
    <name evidence="1" type="ORF">Moror_15537</name>
</gene>
<dbReference type="AlphaFoldDB" id="V2WGI1"/>
<sequence length="65" mass="6980">LTDSKKPFIATSHIVSATKSPCSAFLIAEQQLHFNMGSTTYSIILAQAHSKPMSGTQRAGTSREV</sequence>
<evidence type="ECO:0000313" key="2">
    <source>
        <dbReference type="Proteomes" id="UP000017559"/>
    </source>
</evidence>
<organism evidence="1 2">
    <name type="scientific">Moniliophthora roreri (strain MCA 2997)</name>
    <name type="common">Cocoa frosty pod rot fungus</name>
    <name type="synonym">Crinipellis roreri</name>
    <dbReference type="NCBI Taxonomy" id="1381753"/>
    <lineage>
        <taxon>Eukaryota</taxon>
        <taxon>Fungi</taxon>
        <taxon>Dikarya</taxon>
        <taxon>Basidiomycota</taxon>
        <taxon>Agaricomycotina</taxon>
        <taxon>Agaricomycetes</taxon>
        <taxon>Agaricomycetidae</taxon>
        <taxon>Agaricales</taxon>
        <taxon>Marasmiineae</taxon>
        <taxon>Marasmiaceae</taxon>
        <taxon>Moniliophthora</taxon>
    </lineage>
</organism>
<dbReference type="EMBL" id="AWSO01003142">
    <property type="protein sequence ID" value="ESK80682.1"/>
    <property type="molecule type" value="Genomic_DNA"/>
</dbReference>
<feature type="non-terminal residue" evidence="1">
    <location>
        <position position="1"/>
    </location>
</feature>